<keyword evidence="1" id="KW-0548">Nucleotidyltransferase</keyword>
<keyword evidence="1" id="KW-0808">Transferase</keyword>
<reference evidence="1 2" key="1">
    <citation type="journal article" date="2016" name="Genome Announc.">
        <title>Draft Genome Sequence of the Thermotolerant Cyanobacterium Desertifilum sp. IPPAS B-1220.</title>
        <authorList>
            <person name="Mironov K.S."/>
            <person name="Sinetova M.A."/>
            <person name="Bolatkhan K."/>
            <person name="Zayadan B.K."/>
            <person name="Ustinova V.V."/>
            <person name="Kupriyanova E.V."/>
            <person name="Skrypnik A.N."/>
            <person name="Gogoleva N.E."/>
            <person name="Gogolev Y.V."/>
            <person name="Los D.A."/>
        </authorList>
    </citation>
    <scope>NUCLEOTIDE SEQUENCE [LARGE SCALE GENOMIC DNA]</scope>
    <source>
        <strain evidence="1 2">IPPAS B-1220</strain>
    </source>
</reference>
<protein>
    <submittedName>
        <fullName evidence="1">Diguanylate cyclase domain-containing protein</fullName>
        <ecNumber evidence="1">2.7.7.65</ecNumber>
    </submittedName>
</protein>
<keyword evidence="2" id="KW-1185">Reference proteome</keyword>
<dbReference type="EC" id="2.7.7.65" evidence="1"/>
<dbReference type="EMBL" id="CP182909">
    <property type="protein sequence ID" value="XPM64244.1"/>
    <property type="molecule type" value="Genomic_DNA"/>
</dbReference>
<evidence type="ECO:0000313" key="1">
    <source>
        <dbReference type="EMBL" id="XPM64244.1"/>
    </source>
</evidence>
<proteinExistence type="predicted"/>
<name>A0ACD5GU40_9CYAN</name>
<organism evidence="1 2">
    <name type="scientific">Desertifilum tharense IPPAS B-1220</name>
    <dbReference type="NCBI Taxonomy" id="1781255"/>
    <lineage>
        <taxon>Bacteria</taxon>
        <taxon>Bacillati</taxon>
        <taxon>Cyanobacteriota</taxon>
        <taxon>Cyanophyceae</taxon>
        <taxon>Desertifilales</taxon>
        <taxon>Desertifilaceae</taxon>
        <taxon>Desertifilum</taxon>
    </lineage>
</organism>
<gene>
    <name evidence="1" type="ORF">BH720_035635</name>
</gene>
<evidence type="ECO:0000313" key="2">
    <source>
        <dbReference type="Proteomes" id="UP000095472"/>
    </source>
</evidence>
<accession>A0ACD5GU40</accession>
<sequence>MSTSTCHEITDYKQSEAKLLHEALHDELTGLPNRTLFMERLKQAVEQNQRYARTAHKSYPFALLFLDLDRFKLINDSLGHLVGDQLLQMIARRLESAILPRNIGINGANDTVARLGGDEFAILLDRLHDRNEAIAIAERLHELFRSPFHLYGSPLAESETPSRTFHEVFTTVSIGITFPSPAPPNPKPSCEMPILPSTAPKPKAEGVTKSLTPPCTPAPSPFCNSKTICDGLYSVRNSKSTINPLLPSTRVGLPGLKP</sequence>
<dbReference type="Proteomes" id="UP000095472">
    <property type="component" value="Chromosome"/>
</dbReference>